<accession>A0A285VRE4</accession>
<gene>
    <name evidence="2" type="ORF">SAMN05421879_104238</name>
</gene>
<evidence type="ECO:0000313" key="2">
    <source>
        <dbReference type="EMBL" id="SOC55181.1"/>
    </source>
</evidence>
<name>A0A285VRE4_9MICO</name>
<reference evidence="3" key="1">
    <citation type="submission" date="2017-08" db="EMBL/GenBank/DDBJ databases">
        <authorList>
            <person name="Varghese N."/>
            <person name="Submissions S."/>
        </authorList>
    </citation>
    <scope>NUCLEOTIDE SEQUENCE [LARGE SCALE GENOMIC DNA]</scope>
    <source>
        <strain evidence="3">USBA17B2</strain>
    </source>
</reference>
<dbReference type="AlphaFoldDB" id="A0A285VRE4"/>
<organism evidence="2 3">
    <name type="scientific">Ornithinimicrobium cerasi</name>
    <dbReference type="NCBI Taxonomy" id="2248773"/>
    <lineage>
        <taxon>Bacteria</taxon>
        <taxon>Bacillati</taxon>
        <taxon>Actinomycetota</taxon>
        <taxon>Actinomycetes</taxon>
        <taxon>Micrococcales</taxon>
        <taxon>Ornithinimicrobiaceae</taxon>
        <taxon>Ornithinimicrobium</taxon>
    </lineage>
</organism>
<evidence type="ECO:0000313" key="3">
    <source>
        <dbReference type="Proteomes" id="UP000219688"/>
    </source>
</evidence>
<dbReference type="EMBL" id="OBQK01000004">
    <property type="protein sequence ID" value="SOC55181.1"/>
    <property type="molecule type" value="Genomic_DNA"/>
</dbReference>
<proteinExistence type="predicted"/>
<sequence length="170" mass="18363">MAADLLSRAPGPRTGAHAGELDNVTPFGWAGGTTSELNLALLARRPHKFKTDGAWDLVLGARRDLTVTTVLGQVVATRTHDYRAYLRAGSDLTVRRDRANRLLYAGLAEHPATRYRRRRSDADHDTCISLTHTDPTSGAERPGPGPGHPTLLDLLRQEPDDGSAEPGVSP</sequence>
<feature type="region of interest" description="Disordered" evidence="1">
    <location>
        <begin position="1"/>
        <end position="20"/>
    </location>
</feature>
<feature type="region of interest" description="Disordered" evidence="1">
    <location>
        <begin position="115"/>
        <end position="170"/>
    </location>
</feature>
<keyword evidence="3" id="KW-1185">Reference proteome</keyword>
<evidence type="ECO:0000256" key="1">
    <source>
        <dbReference type="SAM" id="MobiDB-lite"/>
    </source>
</evidence>
<protein>
    <submittedName>
        <fullName evidence="2">Uncharacterized protein</fullName>
    </submittedName>
</protein>
<dbReference type="RefSeq" id="WP_097187864.1">
    <property type="nucleotide sequence ID" value="NZ_OBQK01000004.1"/>
</dbReference>
<dbReference type="Proteomes" id="UP000219688">
    <property type="component" value="Unassembled WGS sequence"/>
</dbReference>